<dbReference type="EMBL" id="JAUMSQ010000011">
    <property type="protein sequence ID" value="MDO3634696.1"/>
    <property type="molecule type" value="Genomic_DNA"/>
</dbReference>
<accession>A0ABT8UA82</accession>
<reference evidence="1" key="1">
    <citation type="submission" date="2023-07" db="EMBL/GenBank/DDBJ databases">
        <title>Mycolicibacterium sp. nov., a novel bacterial species.</title>
        <authorList>
            <person name="Cao Y."/>
        </authorList>
    </citation>
    <scope>NUCLEOTIDE SEQUENCE</scope>
    <source>
        <strain evidence="1">KC 300</strain>
    </source>
</reference>
<evidence type="ECO:0000313" key="2">
    <source>
        <dbReference type="Proteomes" id="UP001168823"/>
    </source>
</evidence>
<proteinExistence type="predicted"/>
<gene>
    <name evidence="1" type="ORF">Q2100_02945</name>
</gene>
<dbReference type="RefSeq" id="WP_302912796.1">
    <property type="nucleotide sequence ID" value="NZ_JAUMSQ010000011.1"/>
</dbReference>
<dbReference type="GO" id="GO:0003677">
    <property type="term" value="F:DNA binding"/>
    <property type="evidence" value="ECO:0007669"/>
    <property type="project" value="UniProtKB-KW"/>
</dbReference>
<protein>
    <submittedName>
        <fullName evidence="1">DNA-binding protein</fullName>
    </submittedName>
</protein>
<name>A0ABT8UA82_9MYCO</name>
<keyword evidence="2" id="KW-1185">Reference proteome</keyword>
<keyword evidence="1" id="KW-0238">DNA-binding</keyword>
<sequence>MSVIDDGREMLTAQQVREITGVPVSTLHDWAAKRERGIDAPGPHHLRLSDRHRRWALKVVKEWLDSTRV</sequence>
<dbReference type="InterPro" id="IPR009061">
    <property type="entry name" value="DNA-bd_dom_put_sf"/>
</dbReference>
<dbReference type="SUPFAM" id="SSF46955">
    <property type="entry name" value="Putative DNA-binding domain"/>
    <property type="match status" value="1"/>
</dbReference>
<dbReference type="Proteomes" id="UP001168823">
    <property type="component" value="Unassembled WGS sequence"/>
</dbReference>
<organism evidence="1 2">
    <name type="scientific">Mycolicibacterium arseniciresistens</name>
    <dbReference type="NCBI Taxonomy" id="3062257"/>
    <lineage>
        <taxon>Bacteria</taxon>
        <taxon>Bacillati</taxon>
        <taxon>Actinomycetota</taxon>
        <taxon>Actinomycetes</taxon>
        <taxon>Mycobacteriales</taxon>
        <taxon>Mycobacteriaceae</taxon>
        <taxon>Mycolicibacterium</taxon>
    </lineage>
</organism>
<comment type="caution">
    <text evidence="1">The sequence shown here is derived from an EMBL/GenBank/DDBJ whole genome shotgun (WGS) entry which is preliminary data.</text>
</comment>
<evidence type="ECO:0000313" key="1">
    <source>
        <dbReference type="EMBL" id="MDO3634696.1"/>
    </source>
</evidence>